<dbReference type="NCBIfam" id="NF009897">
    <property type="entry name" value="PRK13357.1"/>
    <property type="match status" value="1"/>
</dbReference>
<evidence type="ECO:0000313" key="13">
    <source>
        <dbReference type="Proteomes" id="UP000237144"/>
    </source>
</evidence>
<dbReference type="GO" id="GO:0052655">
    <property type="term" value="F:L-valine-2-oxoglutarate transaminase activity"/>
    <property type="evidence" value="ECO:0007669"/>
    <property type="project" value="RHEA"/>
</dbReference>
<evidence type="ECO:0000256" key="3">
    <source>
        <dbReference type="ARBA" id="ARBA00022576"/>
    </source>
</evidence>
<dbReference type="InterPro" id="IPR018300">
    <property type="entry name" value="Aminotrans_IV_CS"/>
</dbReference>
<dbReference type="Gene3D" id="3.20.10.10">
    <property type="entry name" value="D-amino Acid Aminotransferase, subunit A, domain 2"/>
    <property type="match status" value="1"/>
</dbReference>
<evidence type="ECO:0000313" key="12">
    <source>
        <dbReference type="EMBL" id="POY74078.1"/>
    </source>
</evidence>
<gene>
    <name evidence="12" type="ORF">BMF94_2890</name>
</gene>
<keyword evidence="7 11" id="KW-0100">Branched-chain amino acid biosynthesis</keyword>
<comment type="similarity">
    <text evidence="2 9">Belongs to the class-IV pyridoxal-phosphate-dependent aminotransferase family.</text>
</comment>
<dbReference type="InterPro" id="IPR001544">
    <property type="entry name" value="Aminotrans_IV"/>
</dbReference>
<comment type="cofactor">
    <cofactor evidence="1 10">
        <name>pyridoxal 5'-phosphate</name>
        <dbReference type="ChEBI" id="CHEBI:597326"/>
    </cofactor>
</comment>
<dbReference type="InterPro" id="IPR005786">
    <property type="entry name" value="B_amino_transII"/>
</dbReference>
<dbReference type="Gene3D" id="3.30.470.10">
    <property type="match status" value="1"/>
</dbReference>
<dbReference type="OrthoDB" id="1732691at2759"/>
<evidence type="ECO:0000256" key="8">
    <source>
        <dbReference type="PIRSR" id="PIRSR006468-1"/>
    </source>
</evidence>
<comment type="catalytic activity">
    <reaction evidence="11">
        <text>L-leucine + 2-oxoglutarate = 4-methyl-2-oxopentanoate + L-glutamate</text>
        <dbReference type="Rhea" id="RHEA:18321"/>
        <dbReference type="ChEBI" id="CHEBI:16810"/>
        <dbReference type="ChEBI" id="CHEBI:17865"/>
        <dbReference type="ChEBI" id="CHEBI:29985"/>
        <dbReference type="ChEBI" id="CHEBI:57427"/>
        <dbReference type="EC" id="2.6.1.42"/>
    </reaction>
</comment>
<dbReference type="GO" id="GO:0052654">
    <property type="term" value="F:L-leucine-2-oxoglutarate transaminase activity"/>
    <property type="evidence" value="ECO:0007669"/>
    <property type="project" value="RHEA"/>
</dbReference>
<evidence type="ECO:0000256" key="2">
    <source>
        <dbReference type="ARBA" id="ARBA00009320"/>
    </source>
</evidence>
<keyword evidence="3 11" id="KW-0032">Aminotransferase</keyword>
<dbReference type="InterPro" id="IPR033939">
    <property type="entry name" value="BCAT_family"/>
</dbReference>
<protein>
    <recommendedName>
        <fullName evidence="11">Branched-chain-amino-acid aminotransferase</fullName>
        <ecNumber evidence="11">2.6.1.42</ecNumber>
    </recommendedName>
</protein>
<keyword evidence="4 11" id="KW-0028">Amino-acid biosynthesis</keyword>
<dbReference type="SUPFAM" id="SSF56752">
    <property type="entry name" value="D-aminoacid aminotransferase-like PLP-dependent enzymes"/>
    <property type="match status" value="1"/>
</dbReference>
<evidence type="ECO:0000256" key="4">
    <source>
        <dbReference type="ARBA" id="ARBA00022605"/>
    </source>
</evidence>
<dbReference type="Proteomes" id="UP000237144">
    <property type="component" value="Unassembled WGS sequence"/>
</dbReference>
<comment type="catalytic activity">
    <reaction evidence="11">
        <text>L-valine + 2-oxoglutarate = 3-methyl-2-oxobutanoate + L-glutamate</text>
        <dbReference type="Rhea" id="RHEA:24813"/>
        <dbReference type="ChEBI" id="CHEBI:11851"/>
        <dbReference type="ChEBI" id="CHEBI:16810"/>
        <dbReference type="ChEBI" id="CHEBI:29985"/>
        <dbReference type="ChEBI" id="CHEBI:57762"/>
        <dbReference type="EC" id="2.6.1.42"/>
    </reaction>
</comment>
<comment type="catalytic activity">
    <reaction evidence="11">
        <text>L-isoleucine + 2-oxoglutarate = (S)-3-methyl-2-oxopentanoate + L-glutamate</text>
        <dbReference type="Rhea" id="RHEA:24801"/>
        <dbReference type="ChEBI" id="CHEBI:16810"/>
        <dbReference type="ChEBI" id="CHEBI:29985"/>
        <dbReference type="ChEBI" id="CHEBI:35146"/>
        <dbReference type="ChEBI" id="CHEBI:58045"/>
        <dbReference type="EC" id="2.6.1.42"/>
    </reaction>
</comment>
<evidence type="ECO:0000256" key="5">
    <source>
        <dbReference type="ARBA" id="ARBA00022679"/>
    </source>
</evidence>
<feature type="modified residue" description="N6-(pyridoxal phosphate)lysine" evidence="8">
    <location>
        <position position="206"/>
    </location>
</feature>
<keyword evidence="13" id="KW-1185">Reference proteome</keyword>
<dbReference type="PANTHER" id="PTHR11825:SF44">
    <property type="entry name" value="BRANCHED-CHAIN-AMINO-ACID AMINOTRANSFERASE"/>
    <property type="match status" value="1"/>
</dbReference>
<dbReference type="InterPro" id="IPR036038">
    <property type="entry name" value="Aminotransferase-like"/>
</dbReference>
<evidence type="ECO:0000256" key="1">
    <source>
        <dbReference type="ARBA" id="ARBA00001933"/>
    </source>
</evidence>
<comment type="caution">
    <text evidence="12">The sequence shown here is derived from an EMBL/GenBank/DDBJ whole genome shotgun (WGS) entry which is preliminary data.</text>
</comment>
<sequence length="385" mass="41914">MLSIPSVEPLTASKLRVEPSSSPKAIPDASALVFGQTFTDHMLTCKWNIERGWDAPVISEYKNLEISPAATVLHYAPTLFEGLKAYKDKQGRTRLFRPDLNMARMLRGAQRMAFPTFEPEELIEMIKELLRVDERWMPTEPGTSMYIRPTMIGTRASLGVGPSTEVLLFVIMSPVAKYYSSGAKPVSLLCSSSHVRAWPKGTGDCKFGLNYAAAVAPQMEAAQKGYQQVLWLLEDELTEVGMMNCFVGRNTPETGLEIVTPPLSDIILPGVTRNSVLALLRAHANPSHPFTLEGVPSQLTMSEKRIFMSEVASYAEDGSLSEVFGSGTAAIITSVERIGYKGGDVRVPVEGAAASGFGPVAGALYEALQAIQYGDVAFENWSVLV</sequence>
<evidence type="ECO:0000256" key="9">
    <source>
        <dbReference type="RuleBase" id="RU004106"/>
    </source>
</evidence>
<dbReference type="CDD" id="cd01557">
    <property type="entry name" value="BCAT_beta_family"/>
    <property type="match status" value="1"/>
</dbReference>
<dbReference type="PROSITE" id="PS00770">
    <property type="entry name" value="AA_TRANSFER_CLASS_4"/>
    <property type="match status" value="1"/>
</dbReference>
<dbReference type="AlphaFoldDB" id="A0A2S5BBE9"/>
<name>A0A2S5BBE9_9BASI</name>
<dbReference type="Pfam" id="PF01063">
    <property type="entry name" value="Aminotran_4"/>
    <property type="match status" value="1"/>
</dbReference>
<dbReference type="GO" id="GO:0052656">
    <property type="term" value="F:L-isoleucine-2-oxoglutarate transaminase activity"/>
    <property type="evidence" value="ECO:0007669"/>
    <property type="project" value="RHEA"/>
</dbReference>
<dbReference type="FunFam" id="3.30.470.10:FF:000002">
    <property type="entry name" value="Branched-chain-amino-acid aminotransferase"/>
    <property type="match status" value="1"/>
</dbReference>
<proteinExistence type="inferred from homology"/>
<organism evidence="12 13">
    <name type="scientific">Rhodotorula taiwanensis</name>
    <dbReference type="NCBI Taxonomy" id="741276"/>
    <lineage>
        <taxon>Eukaryota</taxon>
        <taxon>Fungi</taxon>
        <taxon>Dikarya</taxon>
        <taxon>Basidiomycota</taxon>
        <taxon>Pucciniomycotina</taxon>
        <taxon>Microbotryomycetes</taxon>
        <taxon>Sporidiobolales</taxon>
        <taxon>Sporidiobolaceae</taxon>
        <taxon>Rhodotorula</taxon>
    </lineage>
</organism>
<evidence type="ECO:0000256" key="7">
    <source>
        <dbReference type="ARBA" id="ARBA00023304"/>
    </source>
</evidence>
<reference evidence="12 13" key="1">
    <citation type="journal article" date="2018" name="Front. Microbiol.">
        <title>Prospects for Fungal Bioremediation of Acidic Radioactive Waste Sites: Characterization and Genome Sequence of Rhodotorula taiwanensis MD1149.</title>
        <authorList>
            <person name="Tkavc R."/>
            <person name="Matrosova V.Y."/>
            <person name="Grichenko O.E."/>
            <person name="Gostincar C."/>
            <person name="Volpe R.P."/>
            <person name="Klimenkova P."/>
            <person name="Gaidamakova E.K."/>
            <person name="Zhou C.E."/>
            <person name="Stewart B.J."/>
            <person name="Lyman M.G."/>
            <person name="Malfatti S.A."/>
            <person name="Rubinfeld B."/>
            <person name="Courtot M."/>
            <person name="Singh J."/>
            <person name="Dalgard C.L."/>
            <person name="Hamilton T."/>
            <person name="Frey K.G."/>
            <person name="Gunde-Cimerman N."/>
            <person name="Dugan L."/>
            <person name="Daly M.J."/>
        </authorList>
    </citation>
    <scope>NUCLEOTIDE SEQUENCE [LARGE SCALE GENOMIC DNA]</scope>
    <source>
        <strain evidence="12 13">MD1149</strain>
    </source>
</reference>
<keyword evidence="6 10" id="KW-0663">Pyridoxal phosphate</keyword>
<dbReference type="InterPro" id="IPR043131">
    <property type="entry name" value="BCAT-like_N"/>
</dbReference>
<keyword evidence="5 11" id="KW-0808">Transferase</keyword>
<accession>A0A2S5BBE9</accession>
<evidence type="ECO:0000256" key="10">
    <source>
        <dbReference type="RuleBase" id="RU004516"/>
    </source>
</evidence>
<dbReference type="GO" id="GO:0005739">
    <property type="term" value="C:mitochondrion"/>
    <property type="evidence" value="ECO:0007669"/>
    <property type="project" value="TreeGrafter"/>
</dbReference>
<dbReference type="InterPro" id="IPR043132">
    <property type="entry name" value="BCAT-like_C"/>
</dbReference>
<dbReference type="EMBL" id="PJQD01000029">
    <property type="protein sequence ID" value="POY74078.1"/>
    <property type="molecule type" value="Genomic_DNA"/>
</dbReference>
<dbReference type="GO" id="GO:0009098">
    <property type="term" value="P:L-leucine biosynthetic process"/>
    <property type="evidence" value="ECO:0007669"/>
    <property type="project" value="TreeGrafter"/>
</dbReference>
<dbReference type="NCBIfam" id="TIGR01123">
    <property type="entry name" value="ilvE_II"/>
    <property type="match status" value="1"/>
</dbReference>
<dbReference type="PANTHER" id="PTHR11825">
    <property type="entry name" value="SUBGROUP IIII AMINOTRANSFERASE"/>
    <property type="match status" value="1"/>
</dbReference>
<evidence type="ECO:0000256" key="6">
    <source>
        <dbReference type="ARBA" id="ARBA00022898"/>
    </source>
</evidence>
<dbReference type="GO" id="GO:0009099">
    <property type="term" value="P:L-valine biosynthetic process"/>
    <property type="evidence" value="ECO:0007669"/>
    <property type="project" value="TreeGrafter"/>
</dbReference>
<dbReference type="EC" id="2.6.1.42" evidence="11"/>
<dbReference type="PIRSF" id="PIRSF006468">
    <property type="entry name" value="BCAT1"/>
    <property type="match status" value="1"/>
</dbReference>
<dbReference type="STRING" id="741276.A0A2S5BBE9"/>
<evidence type="ECO:0000256" key="11">
    <source>
        <dbReference type="RuleBase" id="RU004517"/>
    </source>
</evidence>